<reference evidence="5" key="1">
    <citation type="journal article" date="2014" name="Front. Microbiol.">
        <title>High frequency of phylogenetically diverse reductive dehalogenase-homologous genes in deep subseafloor sedimentary metagenomes.</title>
        <authorList>
            <person name="Kawai M."/>
            <person name="Futagami T."/>
            <person name="Toyoda A."/>
            <person name="Takaki Y."/>
            <person name="Nishi S."/>
            <person name="Hori S."/>
            <person name="Arai W."/>
            <person name="Tsubouchi T."/>
            <person name="Morono Y."/>
            <person name="Uchiyama I."/>
            <person name="Ito T."/>
            <person name="Fujiyama A."/>
            <person name="Inagaki F."/>
            <person name="Takami H."/>
        </authorList>
    </citation>
    <scope>NUCLEOTIDE SEQUENCE</scope>
    <source>
        <strain evidence="5">Expedition CK06-06</strain>
    </source>
</reference>
<dbReference type="SUPFAM" id="SSF52009">
    <property type="entry name" value="Phosphohistidine domain"/>
    <property type="match status" value="1"/>
</dbReference>
<keyword evidence="3" id="KW-0067">ATP-binding</keyword>
<dbReference type="Gene3D" id="3.50.30.10">
    <property type="entry name" value="Phosphohistidine domain"/>
    <property type="match status" value="1"/>
</dbReference>
<dbReference type="GO" id="GO:0005524">
    <property type="term" value="F:ATP binding"/>
    <property type="evidence" value="ECO:0007669"/>
    <property type="project" value="UniProtKB-KW"/>
</dbReference>
<sequence length="73" mass="7746">ILVTNMTTPDLMQAIEKVVAIVTDEGGILCHAAIVSREFGIPCVIATKIATKVLKDGDLVEVDADKGIVKIIK</sequence>
<protein>
    <recommendedName>
        <fullName evidence="4">PEP-utilising enzyme mobile domain-containing protein</fullName>
    </recommendedName>
</protein>
<dbReference type="PANTHER" id="PTHR43030">
    <property type="entry name" value="PHOSPHOENOLPYRUVATE SYNTHASE"/>
    <property type="match status" value="1"/>
</dbReference>
<evidence type="ECO:0000259" key="4">
    <source>
        <dbReference type="Pfam" id="PF00391"/>
    </source>
</evidence>
<dbReference type="AlphaFoldDB" id="X0W1A4"/>
<accession>X0W1A4</accession>
<proteinExistence type="inferred from homology"/>
<feature type="non-terminal residue" evidence="5">
    <location>
        <position position="1"/>
    </location>
</feature>
<name>X0W1A4_9ZZZZ</name>
<dbReference type="EMBL" id="BARS01035311">
    <property type="protein sequence ID" value="GAG17127.1"/>
    <property type="molecule type" value="Genomic_DNA"/>
</dbReference>
<evidence type="ECO:0000256" key="2">
    <source>
        <dbReference type="ARBA" id="ARBA00022741"/>
    </source>
</evidence>
<evidence type="ECO:0000256" key="3">
    <source>
        <dbReference type="ARBA" id="ARBA00022840"/>
    </source>
</evidence>
<comment type="similarity">
    <text evidence="1">Belongs to the PEP-utilizing enzyme family.</text>
</comment>
<dbReference type="InterPro" id="IPR006319">
    <property type="entry name" value="PEP_synth"/>
</dbReference>
<gene>
    <name evidence="5" type="ORF">S01H1_54423</name>
</gene>
<keyword evidence="2" id="KW-0547">Nucleotide-binding</keyword>
<dbReference type="GO" id="GO:0008986">
    <property type="term" value="F:pyruvate, water dikinase activity"/>
    <property type="evidence" value="ECO:0007669"/>
    <property type="project" value="InterPro"/>
</dbReference>
<dbReference type="InterPro" id="IPR036637">
    <property type="entry name" value="Phosphohistidine_dom_sf"/>
</dbReference>
<evidence type="ECO:0000256" key="1">
    <source>
        <dbReference type="ARBA" id="ARBA00007837"/>
    </source>
</evidence>
<dbReference type="PANTHER" id="PTHR43030:SF1">
    <property type="entry name" value="PHOSPHOENOLPYRUVATE SYNTHASE"/>
    <property type="match status" value="1"/>
</dbReference>
<organism evidence="5">
    <name type="scientific">marine sediment metagenome</name>
    <dbReference type="NCBI Taxonomy" id="412755"/>
    <lineage>
        <taxon>unclassified sequences</taxon>
        <taxon>metagenomes</taxon>
        <taxon>ecological metagenomes</taxon>
    </lineage>
</organism>
<dbReference type="Pfam" id="PF00391">
    <property type="entry name" value="PEP-utilizers"/>
    <property type="match status" value="1"/>
</dbReference>
<evidence type="ECO:0000313" key="5">
    <source>
        <dbReference type="EMBL" id="GAG17127.1"/>
    </source>
</evidence>
<feature type="domain" description="PEP-utilising enzyme mobile" evidence="4">
    <location>
        <begin position="1"/>
        <end position="67"/>
    </location>
</feature>
<comment type="caution">
    <text evidence="5">The sequence shown here is derived from an EMBL/GenBank/DDBJ whole genome shotgun (WGS) entry which is preliminary data.</text>
</comment>
<dbReference type="InterPro" id="IPR008279">
    <property type="entry name" value="PEP-util_enz_mobile_dom"/>
</dbReference>